<feature type="region of interest" description="Disordered" evidence="3">
    <location>
        <begin position="404"/>
        <end position="446"/>
    </location>
</feature>
<dbReference type="FunFam" id="2.30.29.30:FF:000002">
    <property type="entry name" value="Band 4.1-like protein 5 isoform 1"/>
    <property type="match status" value="1"/>
</dbReference>
<dbReference type="InterPro" id="IPR019748">
    <property type="entry name" value="FERM_central"/>
</dbReference>
<dbReference type="InterPro" id="IPR000299">
    <property type="entry name" value="FERM_domain"/>
</dbReference>
<protein>
    <recommendedName>
        <fullName evidence="4">FERM domain-containing protein</fullName>
    </recommendedName>
</protein>
<dbReference type="Gene3D" id="3.10.20.90">
    <property type="entry name" value="Phosphatidylinositol 3-kinase Catalytic Subunit, Chain A, domain 1"/>
    <property type="match status" value="1"/>
</dbReference>
<keyword evidence="6" id="KW-1185">Reference proteome</keyword>
<reference evidence="5 6" key="1">
    <citation type="submission" date="2021-06" db="EMBL/GenBank/DDBJ databases">
        <title>Chromosome-level genome assembly of the red-tail catfish (Hemibagrus wyckioides).</title>
        <authorList>
            <person name="Shao F."/>
        </authorList>
    </citation>
    <scope>NUCLEOTIDE SEQUENCE [LARGE SCALE GENOMIC DNA]</scope>
    <source>
        <strain evidence="5">EC202008001</strain>
        <tissue evidence="5">Blood</tissue>
    </source>
</reference>
<dbReference type="PANTHER" id="PTHR45858:SF1">
    <property type="entry name" value="FERM DOMAIN-CONTAINING PROTEIN 7"/>
    <property type="match status" value="1"/>
</dbReference>
<keyword evidence="2" id="KW-0677">Repeat</keyword>
<dbReference type="GO" id="GO:0008092">
    <property type="term" value="F:cytoskeletal protein binding"/>
    <property type="evidence" value="ECO:0007669"/>
    <property type="project" value="InterPro"/>
</dbReference>
<dbReference type="PANTHER" id="PTHR45858">
    <property type="entry name" value="FERM DOMAIN CONTAINING PROTEIN"/>
    <property type="match status" value="1"/>
</dbReference>
<dbReference type="SMART" id="SM01196">
    <property type="entry name" value="FERM_C"/>
    <property type="match status" value="1"/>
</dbReference>
<dbReference type="PROSITE" id="PS50057">
    <property type="entry name" value="FERM_3"/>
    <property type="match status" value="1"/>
</dbReference>
<dbReference type="FunFam" id="3.10.20.90:FF:000040">
    <property type="entry name" value="FERM, RhoGEF and pleckstrin domain-containing protein"/>
    <property type="match status" value="1"/>
</dbReference>
<evidence type="ECO:0000256" key="3">
    <source>
        <dbReference type="SAM" id="MobiDB-lite"/>
    </source>
</evidence>
<dbReference type="InterPro" id="IPR041788">
    <property type="entry name" value="FARP1/FARP2/FRMD7_FERM_C"/>
</dbReference>
<dbReference type="InterPro" id="IPR018980">
    <property type="entry name" value="FERM_PH-like_C"/>
</dbReference>
<dbReference type="InterPro" id="IPR029071">
    <property type="entry name" value="Ubiquitin-like_domsf"/>
</dbReference>
<dbReference type="GO" id="GO:0005085">
    <property type="term" value="F:guanyl-nucleotide exchange factor activity"/>
    <property type="evidence" value="ECO:0007669"/>
    <property type="project" value="UniProtKB-KW"/>
</dbReference>
<proteinExistence type="predicted"/>
<evidence type="ECO:0000256" key="2">
    <source>
        <dbReference type="ARBA" id="ARBA00022737"/>
    </source>
</evidence>
<dbReference type="FunFam" id="1.20.80.10:FF:000005">
    <property type="entry name" value="FERM, RhoGEF and pleckstrin domain-containing protein 1"/>
    <property type="match status" value="1"/>
</dbReference>
<dbReference type="Gene3D" id="1.20.80.10">
    <property type="match status" value="1"/>
</dbReference>
<dbReference type="InterPro" id="IPR035963">
    <property type="entry name" value="FERM_2"/>
</dbReference>
<dbReference type="PRINTS" id="PR00661">
    <property type="entry name" value="ERMFAMILY"/>
</dbReference>
<dbReference type="SUPFAM" id="SSF47031">
    <property type="entry name" value="Second domain of FERM"/>
    <property type="match status" value="1"/>
</dbReference>
<sequence>MAERSELVKAHGRSSAQHHKARETLRLRVIFLDDSERVFEVEPKILGCDFFNKVCGHLKLLEKEYFGLEFRHHSGNYVWLELLKPLAKQIKNSSELAFRFIVKFFPPDPGQLQKGLTRYLFALQIKQDLSNGSLTCNDNSAALLVSHILQAELGDYDEELDAHHLEIKQYVPNQEYLDHKIIRFHKKQRGHTPALSDMHLLEVARKLDMYGIRPHPAHDGEGMRINLAVTHMGVLVFQGNTKINTFSWAKIRKLSFKRRNFLIKLHTDSGPSRRDMVEFTMASRDICKTFWKMCVEYHAFFRLAEEPKPYQKSLFSSKGSSFRYSGRTQKQLLECVGTGEHKHVPFERSNCKLAHESRQCKSSPDLLTDVSKQLYEQAYQFPHADLSKRGTNIFTEGLDRSCPLSGLPAKSNRVTSKPRSMSTSGAERQGRSSQRPGARRHQSPSSQHLVLLYPNSPHLQFHPVLPTFPLATYPFLLQDPTSSSLDRLTQAHQSFKPMNYLPRQTGQSFSPASSLSPPRRQQCLERLQLSEFGLAGSKLCRQSGGPLGLGLNRRHNIGKIEAGHYSDDSSFQSALPCRTSSQPDVKFQRAALASSAAAYASEYRPLGYYPHLSQHRVPTRPTYLPLSPSPLPERPTSLCVLGTGSYSDSESELFYPCYCPAVGKVVHSGPLARMRFSSGSLQLDEEDGEEGEEDEVCNQSDGENTAFTSVSVMKL</sequence>
<feature type="compositionally biased region" description="Polar residues" evidence="3">
    <location>
        <begin position="412"/>
        <end position="435"/>
    </location>
</feature>
<comment type="caution">
    <text evidence="5">The sequence shown here is derived from an EMBL/GenBank/DDBJ whole genome shotgun (WGS) entry which is preliminary data.</text>
</comment>
<dbReference type="SMART" id="SM01195">
    <property type="entry name" value="FA"/>
    <property type="match status" value="1"/>
</dbReference>
<dbReference type="InterPro" id="IPR014847">
    <property type="entry name" value="FA"/>
</dbReference>
<evidence type="ECO:0000256" key="1">
    <source>
        <dbReference type="ARBA" id="ARBA00022658"/>
    </source>
</evidence>
<name>A0A9D3SE92_9TELE</name>
<dbReference type="Pfam" id="PF09379">
    <property type="entry name" value="FERM_N"/>
    <property type="match status" value="1"/>
</dbReference>
<feature type="region of interest" description="Disordered" evidence="3">
    <location>
        <begin position="682"/>
        <end position="715"/>
    </location>
</feature>
<feature type="compositionally biased region" description="Polar residues" evidence="3">
    <location>
        <begin position="697"/>
        <end position="715"/>
    </location>
</feature>
<dbReference type="InterPro" id="IPR011993">
    <property type="entry name" value="PH-like_dom_sf"/>
</dbReference>
<dbReference type="SUPFAM" id="SSF50729">
    <property type="entry name" value="PH domain-like"/>
    <property type="match status" value="1"/>
</dbReference>
<dbReference type="Gene3D" id="2.30.29.30">
    <property type="entry name" value="Pleckstrin-homology domain (PH domain)/Phosphotyrosine-binding domain (PTB)"/>
    <property type="match status" value="1"/>
</dbReference>
<dbReference type="Pfam" id="PF09380">
    <property type="entry name" value="FERM_C"/>
    <property type="match status" value="1"/>
</dbReference>
<dbReference type="SUPFAM" id="SSF54236">
    <property type="entry name" value="Ubiquitin-like"/>
    <property type="match status" value="1"/>
</dbReference>
<organism evidence="5 6">
    <name type="scientific">Hemibagrus wyckioides</name>
    <dbReference type="NCBI Taxonomy" id="337641"/>
    <lineage>
        <taxon>Eukaryota</taxon>
        <taxon>Metazoa</taxon>
        <taxon>Chordata</taxon>
        <taxon>Craniata</taxon>
        <taxon>Vertebrata</taxon>
        <taxon>Euteleostomi</taxon>
        <taxon>Actinopterygii</taxon>
        <taxon>Neopterygii</taxon>
        <taxon>Teleostei</taxon>
        <taxon>Ostariophysi</taxon>
        <taxon>Siluriformes</taxon>
        <taxon>Bagridae</taxon>
        <taxon>Hemibagrus</taxon>
    </lineage>
</organism>
<dbReference type="AlphaFoldDB" id="A0A9D3SE92"/>
<dbReference type="CDD" id="cd13193">
    <property type="entry name" value="FERM_C_FARP1-like"/>
    <property type="match status" value="1"/>
</dbReference>
<dbReference type="SMART" id="SM00295">
    <property type="entry name" value="B41"/>
    <property type="match status" value="1"/>
</dbReference>
<feature type="compositionally biased region" description="Acidic residues" evidence="3">
    <location>
        <begin position="683"/>
        <end position="696"/>
    </location>
</feature>
<keyword evidence="1" id="KW-0344">Guanine-nucleotide releasing factor</keyword>
<dbReference type="InterPro" id="IPR019749">
    <property type="entry name" value="Band_41_domain"/>
</dbReference>
<dbReference type="PRINTS" id="PR00935">
    <property type="entry name" value="BAND41"/>
</dbReference>
<dbReference type="PROSITE" id="PS00660">
    <property type="entry name" value="FERM_1"/>
    <property type="match status" value="1"/>
</dbReference>
<accession>A0A9D3SE92</accession>
<gene>
    <name evidence="5" type="ORF">KOW79_020515</name>
</gene>
<dbReference type="Proteomes" id="UP000824219">
    <property type="component" value="Linkage Group LG26"/>
</dbReference>
<dbReference type="CDD" id="cd14473">
    <property type="entry name" value="FERM_B-lobe"/>
    <property type="match status" value="1"/>
</dbReference>
<dbReference type="InterPro" id="IPR014352">
    <property type="entry name" value="FERM/acyl-CoA-bd_prot_sf"/>
</dbReference>
<dbReference type="Pfam" id="PF00373">
    <property type="entry name" value="FERM_M"/>
    <property type="match status" value="1"/>
</dbReference>
<dbReference type="EMBL" id="JAHKSW010000026">
    <property type="protein sequence ID" value="KAG7315649.1"/>
    <property type="molecule type" value="Genomic_DNA"/>
</dbReference>
<evidence type="ECO:0000313" key="6">
    <source>
        <dbReference type="Proteomes" id="UP000824219"/>
    </source>
</evidence>
<dbReference type="InterPro" id="IPR051835">
    <property type="entry name" value="RAC1-GEF"/>
</dbReference>
<dbReference type="InterPro" id="IPR000798">
    <property type="entry name" value="Ez/rad/moesin-like"/>
</dbReference>
<evidence type="ECO:0000313" key="5">
    <source>
        <dbReference type="EMBL" id="KAG7315649.1"/>
    </source>
</evidence>
<dbReference type="OrthoDB" id="9990815at2759"/>
<feature type="domain" description="FERM" evidence="4">
    <location>
        <begin position="25"/>
        <end position="305"/>
    </location>
</feature>
<dbReference type="Pfam" id="PF08736">
    <property type="entry name" value="FA"/>
    <property type="match status" value="1"/>
</dbReference>
<dbReference type="InterPro" id="IPR019747">
    <property type="entry name" value="FERM_CS"/>
</dbReference>
<dbReference type="InterPro" id="IPR018979">
    <property type="entry name" value="FERM_N"/>
</dbReference>
<evidence type="ECO:0000259" key="4">
    <source>
        <dbReference type="PROSITE" id="PS50057"/>
    </source>
</evidence>